<dbReference type="OrthoDB" id="429143at2759"/>
<keyword evidence="3" id="KW-1185">Reference proteome</keyword>
<evidence type="ECO:0008006" key="5">
    <source>
        <dbReference type="Google" id="ProtNLM"/>
    </source>
</evidence>
<sequence>MAASNALAATLKSLHRPGKPLILANVYDILSARAVAALPSCKALATASYAVARANGTEDDDMDAQTNLRAALSIAKVAAEFKKPLTVDIQDAYGEQLEEVISTLVKGGVHGVNLEDVNKDTQKFYPLDQAVERVKRTLKVAEDLGVKDFVVNARCDVLVHGGQLSEVLERGKAYLAAGATSVFVWGGSKRGVSRDEVATMVREFDGRLNVSMKSSPDALNAAQLSQIGVSRISIGPTLQFIAMDVYGKEAEKILTSAS</sequence>
<dbReference type="GO" id="GO:0003824">
    <property type="term" value="F:catalytic activity"/>
    <property type="evidence" value="ECO:0007669"/>
    <property type="project" value="InterPro"/>
</dbReference>
<dbReference type="Gene3D" id="3.20.20.60">
    <property type="entry name" value="Phosphoenolpyruvate-binding domains"/>
    <property type="match status" value="1"/>
</dbReference>
<protein>
    <recommendedName>
        <fullName evidence="5">PEP phosphonomutase</fullName>
    </recommendedName>
</protein>
<evidence type="ECO:0000313" key="1">
    <source>
        <dbReference type="EMBL" id="PNP40695.1"/>
    </source>
</evidence>
<dbReference type="EMBL" id="JPDN02000073">
    <property type="protein sequence ID" value="PON20324.1"/>
    <property type="molecule type" value="Genomic_DNA"/>
</dbReference>
<dbReference type="InterPro" id="IPR015813">
    <property type="entry name" value="Pyrv/PenolPyrv_kinase-like_dom"/>
</dbReference>
<reference evidence="1 4" key="2">
    <citation type="submission" date="2017-02" db="EMBL/GenBank/DDBJ databases">
        <title>Genomes of Trichoderma spp. with biocontrol activity.</title>
        <authorList>
            <person name="Gardiner D."/>
            <person name="Kazan K."/>
            <person name="Vos C."/>
            <person name="Harvey P."/>
        </authorList>
    </citation>
    <scope>NUCLEOTIDE SEQUENCE [LARGE SCALE GENOMIC DNA]</scope>
    <source>
        <strain evidence="1 4">A5MH</strain>
    </source>
</reference>
<evidence type="ECO:0000313" key="2">
    <source>
        <dbReference type="EMBL" id="PON20324.1"/>
    </source>
</evidence>
<proteinExistence type="predicted"/>
<dbReference type="SUPFAM" id="SSF51621">
    <property type="entry name" value="Phosphoenolpyruvate/pyruvate domain"/>
    <property type="match status" value="1"/>
</dbReference>
<comment type="caution">
    <text evidence="1">The sequence shown here is derived from an EMBL/GenBank/DDBJ whole genome shotgun (WGS) entry which is preliminary data.</text>
</comment>
<organism evidence="1 4">
    <name type="scientific">Trichoderma gamsii</name>
    <dbReference type="NCBI Taxonomy" id="398673"/>
    <lineage>
        <taxon>Eukaryota</taxon>
        <taxon>Fungi</taxon>
        <taxon>Dikarya</taxon>
        <taxon>Ascomycota</taxon>
        <taxon>Pezizomycotina</taxon>
        <taxon>Sordariomycetes</taxon>
        <taxon>Hypocreomycetidae</taxon>
        <taxon>Hypocreales</taxon>
        <taxon>Hypocreaceae</taxon>
        <taxon>Trichoderma</taxon>
    </lineage>
</organism>
<accession>A0A0W7VAE2</accession>
<dbReference type="Proteomes" id="UP000236546">
    <property type="component" value="Unassembled WGS sequence"/>
</dbReference>
<dbReference type="Proteomes" id="UP000054821">
    <property type="component" value="Unassembled WGS sequence"/>
</dbReference>
<dbReference type="PANTHER" id="PTHR42905">
    <property type="entry name" value="PHOSPHOENOLPYRUVATE CARBOXYLASE"/>
    <property type="match status" value="1"/>
</dbReference>
<reference evidence="2" key="3">
    <citation type="submission" date="2017-08" db="EMBL/GenBank/DDBJ databases">
        <title>Trichoderma gamsii strain T6085, whole genome shotgun sequencing project.</title>
        <authorList>
            <person name="Baroncelli R."/>
        </authorList>
    </citation>
    <scope>NUCLEOTIDE SEQUENCE</scope>
    <source>
        <strain evidence="2">T6085</strain>
    </source>
</reference>
<dbReference type="GeneID" id="29990410"/>
<dbReference type="EMBL" id="MTYH01000061">
    <property type="protein sequence ID" value="PNP40695.1"/>
    <property type="molecule type" value="Genomic_DNA"/>
</dbReference>
<dbReference type="AlphaFoldDB" id="A0A0W7VAE2"/>
<dbReference type="InterPro" id="IPR039556">
    <property type="entry name" value="ICL/PEPM"/>
</dbReference>
<dbReference type="InterPro" id="IPR040442">
    <property type="entry name" value="Pyrv_kinase-like_dom_sf"/>
</dbReference>
<gene>
    <name evidence="2" type="ORF">TGAM01_v210823</name>
    <name evidence="1" type="ORF">TGAMA5MH_07402</name>
</gene>
<evidence type="ECO:0000313" key="3">
    <source>
        <dbReference type="Proteomes" id="UP000054821"/>
    </source>
</evidence>
<reference evidence="2 3" key="1">
    <citation type="journal article" date="2016" name="Genome Announc.">
        <title>Draft Whole-Genome Sequence of Trichoderma gamsii T6085, a Promising Biocontrol Agent of Fusarium Head Blight on Wheat.</title>
        <authorList>
            <person name="Baroncelli R."/>
            <person name="Zapparata A."/>
            <person name="Piaggeschi G."/>
            <person name="Sarrocco S."/>
            <person name="Vannacci G."/>
        </authorList>
    </citation>
    <scope>NUCLEOTIDE SEQUENCE [LARGE SCALE GENOMIC DNA]</scope>
    <source>
        <strain evidence="2 3">T6085</strain>
    </source>
</reference>
<evidence type="ECO:0000313" key="4">
    <source>
        <dbReference type="Proteomes" id="UP000236546"/>
    </source>
</evidence>
<dbReference type="PANTHER" id="PTHR42905:SF16">
    <property type="entry name" value="CARBOXYPHOSPHONOENOLPYRUVATE PHOSPHONOMUTASE-LIKE PROTEIN (AFU_ORTHOLOGUE AFUA_5G07230)"/>
    <property type="match status" value="1"/>
</dbReference>
<dbReference type="Pfam" id="PF13714">
    <property type="entry name" value="PEP_mutase"/>
    <property type="match status" value="1"/>
</dbReference>
<name>A0A0W7VAE2_9HYPO</name>
<dbReference type="CDD" id="cd00377">
    <property type="entry name" value="ICL_PEPM"/>
    <property type="match status" value="1"/>
</dbReference>
<dbReference type="RefSeq" id="XP_018656471.1">
    <property type="nucleotide sequence ID" value="XM_018810327.1"/>
</dbReference>